<proteinExistence type="predicted"/>
<dbReference type="EMBL" id="DSVQ01000003">
    <property type="protein sequence ID" value="HGT37858.1"/>
    <property type="molecule type" value="Genomic_DNA"/>
</dbReference>
<evidence type="ECO:0000313" key="2">
    <source>
        <dbReference type="EMBL" id="HGT37858.1"/>
    </source>
</evidence>
<reference evidence="2" key="1">
    <citation type="journal article" date="2020" name="mSystems">
        <title>Genome- and Community-Level Interaction Insights into Carbon Utilization and Element Cycling Functions of Hydrothermarchaeota in Hydrothermal Sediment.</title>
        <authorList>
            <person name="Zhou Z."/>
            <person name="Liu Y."/>
            <person name="Xu W."/>
            <person name="Pan J."/>
            <person name="Luo Z.H."/>
            <person name="Li M."/>
        </authorList>
    </citation>
    <scope>NUCLEOTIDE SEQUENCE [LARGE SCALE GENOMIC DNA]</scope>
    <source>
        <strain evidence="2">SpSt-508</strain>
    </source>
</reference>
<dbReference type="Pfam" id="PF13360">
    <property type="entry name" value="PQQ_2"/>
    <property type="match status" value="1"/>
</dbReference>
<dbReference type="InterPro" id="IPR002372">
    <property type="entry name" value="PQQ_rpt_dom"/>
</dbReference>
<dbReference type="Gene3D" id="2.130.10.10">
    <property type="entry name" value="YVTN repeat-like/Quinoprotein amine dehydrogenase"/>
    <property type="match status" value="1"/>
</dbReference>
<accession>A0A7C4LK19</accession>
<dbReference type="InterPro" id="IPR015943">
    <property type="entry name" value="WD40/YVTN_repeat-like_dom_sf"/>
</dbReference>
<dbReference type="SMART" id="SM00564">
    <property type="entry name" value="PQQ"/>
    <property type="match status" value="4"/>
</dbReference>
<dbReference type="InterPro" id="IPR018391">
    <property type="entry name" value="PQQ_b-propeller_rpt"/>
</dbReference>
<feature type="domain" description="Pyrrolo-quinoline quinone repeat" evidence="1">
    <location>
        <begin position="98"/>
        <end position="349"/>
    </location>
</feature>
<dbReference type="Gene3D" id="2.40.10.480">
    <property type="match status" value="1"/>
</dbReference>
<dbReference type="AlphaFoldDB" id="A0A7C4LK19"/>
<organism evidence="2">
    <name type="scientific">Schlesneria paludicola</name>
    <dbReference type="NCBI Taxonomy" id="360056"/>
    <lineage>
        <taxon>Bacteria</taxon>
        <taxon>Pseudomonadati</taxon>
        <taxon>Planctomycetota</taxon>
        <taxon>Planctomycetia</taxon>
        <taxon>Planctomycetales</taxon>
        <taxon>Planctomycetaceae</taxon>
        <taxon>Schlesneria</taxon>
    </lineage>
</organism>
<evidence type="ECO:0000259" key="1">
    <source>
        <dbReference type="Pfam" id="PF13360"/>
    </source>
</evidence>
<dbReference type="PANTHER" id="PTHR34512">
    <property type="entry name" value="CELL SURFACE PROTEIN"/>
    <property type="match status" value="1"/>
</dbReference>
<name>A0A7C4LK19_9PLAN</name>
<protein>
    <submittedName>
        <fullName evidence="2">Pyrrolo-quinoline quinone</fullName>
    </submittedName>
</protein>
<gene>
    <name evidence="2" type="ORF">ENS64_01105</name>
</gene>
<dbReference type="PANTHER" id="PTHR34512:SF30">
    <property type="entry name" value="OUTER MEMBRANE PROTEIN ASSEMBLY FACTOR BAMB"/>
    <property type="match status" value="1"/>
</dbReference>
<comment type="caution">
    <text evidence="2">The sequence shown here is derived from an EMBL/GenBank/DDBJ whole genome shotgun (WGS) entry which is preliminary data.</text>
</comment>
<dbReference type="SUPFAM" id="SSF50998">
    <property type="entry name" value="Quinoprotein alcohol dehydrogenase-like"/>
    <property type="match status" value="1"/>
</dbReference>
<dbReference type="InterPro" id="IPR011047">
    <property type="entry name" value="Quinoprotein_ADH-like_sf"/>
</dbReference>
<sequence length="440" mass="48455">MRKGFAATWLVTVMWVGSSARGDDWPQWMGPQRDGVYRETGVIDAIPANGLPVRWRVPIHGGYAGPAVANGRVYVTDYVRTAGEARNDPGQRMELSGRERVLCFDARTGELLWKHEYECRYHISYPAGPRATPTVAHGKVYTLGAEGDLLCLDAAKGDVLWSKALKTEYQTEAPQWGFCGHPLVDGDKLICLVGGEGSVVVAFDKDTGRELWKAVSAPDAGYCPPSIIEAAGVRQLIVWDPEKINSLHPDTGAVYWTQPLKPDYGMSIMAPRKAGNYLFASGIGRVGALYELRQDRPGIKRVVWTGEAKTALYAANTTPLIDGDTIYGVDCDSGLLMAVDLATGKRLWETPQPTTGERRGGHGTAFLVKHENRYFLFSETGDLIIARLTRRGYAEQGRFQVLEPTGECFGRDVVWSHPAFADRACFARNDRELVCVSLAR</sequence>